<dbReference type="OrthoDB" id="1185352at2"/>
<evidence type="ECO:0000313" key="2">
    <source>
        <dbReference type="EMBL" id="KAB2816896.1"/>
    </source>
</evidence>
<reference evidence="2 3" key="1">
    <citation type="submission" date="2019-10" db="EMBL/GenBank/DDBJ databases">
        <title>Genome sequence of Phaeocystidibacter marisrubri JCM30614 (type strain).</title>
        <authorList>
            <person name="Bowman J.P."/>
        </authorList>
    </citation>
    <scope>NUCLEOTIDE SEQUENCE [LARGE SCALE GENOMIC DNA]</scope>
    <source>
        <strain evidence="2 3">JCM 30614</strain>
    </source>
</reference>
<protein>
    <submittedName>
        <fullName evidence="2">Serine hydrolase</fullName>
    </submittedName>
</protein>
<dbReference type="GO" id="GO:0016787">
    <property type="term" value="F:hydrolase activity"/>
    <property type="evidence" value="ECO:0007669"/>
    <property type="project" value="UniProtKB-KW"/>
</dbReference>
<dbReference type="EMBL" id="WBVQ01000001">
    <property type="protein sequence ID" value="KAB2816896.1"/>
    <property type="molecule type" value="Genomic_DNA"/>
</dbReference>
<dbReference type="InterPro" id="IPR001466">
    <property type="entry name" value="Beta-lactam-related"/>
</dbReference>
<proteinExistence type="predicted"/>
<dbReference type="SUPFAM" id="SSF56601">
    <property type="entry name" value="beta-lactamase/transpeptidase-like"/>
    <property type="match status" value="1"/>
</dbReference>
<dbReference type="InterPro" id="IPR012338">
    <property type="entry name" value="Beta-lactam/transpept-like"/>
</dbReference>
<organism evidence="2 3">
    <name type="scientific">Phaeocystidibacter marisrubri</name>
    <dbReference type="NCBI Taxonomy" id="1577780"/>
    <lineage>
        <taxon>Bacteria</taxon>
        <taxon>Pseudomonadati</taxon>
        <taxon>Bacteroidota</taxon>
        <taxon>Flavobacteriia</taxon>
        <taxon>Flavobacteriales</taxon>
        <taxon>Phaeocystidibacteraceae</taxon>
        <taxon>Phaeocystidibacter</taxon>
    </lineage>
</organism>
<dbReference type="AlphaFoldDB" id="A0A6L3ZFS6"/>
<dbReference type="PROSITE" id="PS51257">
    <property type="entry name" value="PROKAR_LIPOPROTEIN"/>
    <property type="match status" value="1"/>
</dbReference>
<gene>
    <name evidence="2" type="ORF">F8C82_00425</name>
</gene>
<feature type="domain" description="Beta-lactamase-related" evidence="1">
    <location>
        <begin position="74"/>
        <end position="343"/>
    </location>
</feature>
<name>A0A6L3ZFS6_9FLAO</name>
<accession>A0A6L3ZFS6</accession>
<comment type="caution">
    <text evidence="2">The sequence shown here is derived from an EMBL/GenBank/DDBJ whole genome shotgun (WGS) entry which is preliminary data.</text>
</comment>
<dbReference type="Proteomes" id="UP000484164">
    <property type="component" value="Unassembled WGS sequence"/>
</dbReference>
<dbReference type="PANTHER" id="PTHR43283:SF7">
    <property type="entry name" value="BETA-LACTAMASE-RELATED DOMAIN-CONTAINING PROTEIN"/>
    <property type="match status" value="1"/>
</dbReference>
<keyword evidence="2" id="KW-0378">Hydrolase</keyword>
<dbReference type="RefSeq" id="WP_151691468.1">
    <property type="nucleotide sequence ID" value="NZ_BMGX01000002.1"/>
</dbReference>
<keyword evidence="3" id="KW-1185">Reference proteome</keyword>
<evidence type="ECO:0000259" key="1">
    <source>
        <dbReference type="Pfam" id="PF00144"/>
    </source>
</evidence>
<evidence type="ECO:0000313" key="3">
    <source>
        <dbReference type="Proteomes" id="UP000484164"/>
    </source>
</evidence>
<dbReference type="PANTHER" id="PTHR43283">
    <property type="entry name" value="BETA-LACTAMASE-RELATED"/>
    <property type="match status" value="1"/>
</dbReference>
<dbReference type="Pfam" id="PF00144">
    <property type="entry name" value="Beta-lactamase"/>
    <property type="match status" value="1"/>
</dbReference>
<dbReference type="Gene3D" id="3.40.710.10">
    <property type="entry name" value="DD-peptidase/beta-lactamase superfamily"/>
    <property type="match status" value="1"/>
</dbReference>
<dbReference type="InterPro" id="IPR050789">
    <property type="entry name" value="Diverse_Enzym_Activities"/>
</dbReference>
<sequence>MKASYLLVLPLFIVGACKKDRVEEKPIVTPVEEEIYFPENFTGGWESQDPDELEWNTAEISPLYSYLDSIGSRAFIVLYNGRIVLEHYHGKQLNGQPFTSSSNWYWASAGKSLTSFAVGMAVEDGYIDLYAPTSTYLGTGWTNTSSDRETAITIRHHLEMTTGLDDGGNVNCTDPACLTYLAAPGTRWAYHNAPYTLLHRIIEIATPVTFEEYLQDEIFAKIGIGGNWFWLDDNHVFFSSARSMARFGLLNLSGGIWNGDTLLSRSYFETMTQPTQTLNPSYGYLYWLNGQSSYMLPSTQTQFSGSLCPNAPSDMYAALGKNGQILNMVPSQKLVVVRMGESTDNAFVSAALQNEIWKRLNRVIQP</sequence>